<name>A0A5E4PEX7_9COXI</name>
<accession>A0A5E4PEX7</accession>
<dbReference type="RefSeq" id="WP_148337867.1">
    <property type="nucleotide sequence ID" value="NZ_LR699119.1"/>
</dbReference>
<protein>
    <recommendedName>
        <fullName evidence="4">Ig-like domain-containing protein</fullName>
    </recommendedName>
</protein>
<evidence type="ECO:0000313" key="3">
    <source>
        <dbReference type="Proteomes" id="UP000324194"/>
    </source>
</evidence>
<organism evidence="2 3">
    <name type="scientific">Aquicella siphonis</name>
    <dbReference type="NCBI Taxonomy" id="254247"/>
    <lineage>
        <taxon>Bacteria</taxon>
        <taxon>Pseudomonadati</taxon>
        <taxon>Pseudomonadota</taxon>
        <taxon>Gammaproteobacteria</taxon>
        <taxon>Legionellales</taxon>
        <taxon>Coxiellaceae</taxon>
        <taxon>Aquicella</taxon>
    </lineage>
</organism>
<sequence>MPIHSGTRWLRCLSVCLFILSPTLASAGPGQAFATVPFENISVNPNGVLQAGYAFGDHAMIFCFESNLQTVANIQWSYKGQNKNSTLPVFLKTREGFDGQFADANGTIKITNTTARTLIMNCQFGF</sequence>
<evidence type="ECO:0008006" key="4">
    <source>
        <dbReference type="Google" id="ProtNLM"/>
    </source>
</evidence>
<dbReference type="Proteomes" id="UP000324194">
    <property type="component" value="Chromosome 1"/>
</dbReference>
<keyword evidence="1" id="KW-0732">Signal</keyword>
<proteinExistence type="predicted"/>
<reference evidence="2 3" key="1">
    <citation type="submission" date="2019-08" db="EMBL/GenBank/DDBJ databases">
        <authorList>
            <person name="Guy L."/>
        </authorList>
    </citation>
    <scope>NUCLEOTIDE SEQUENCE [LARGE SCALE GENOMIC DNA]</scope>
    <source>
        <strain evidence="2 3">SGT-108</strain>
    </source>
</reference>
<evidence type="ECO:0000256" key="1">
    <source>
        <dbReference type="SAM" id="SignalP"/>
    </source>
</evidence>
<dbReference type="AlphaFoldDB" id="A0A5E4PEX7"/>
<feature type="chain" id="PRO_5022969093" description="Ig-like domain-containing protein" evidence="1">
    <location>
        <begin position="28"/>
        <end position="126"/>
    </location>
</feature>
<keyword evidence="3" id="KW-1185">Reference proteome</keyword>
<evidence type="ECO:0000313" key="2">
    <source>
        <dbReference type="EMBL" id="VVC74977.1"/>
    </source>
</evidence>
<gene>
    <name evidence="2" type="ORF">AQUSIP_02510</name>
</gene>
<dbReference type="EMBL" id="LR699119">
    <property type="protein sequence ID" value="VVC74977.1"/>
    <property type="molecule type" value="Genomic_DNA"/>
</dbReference>
<feature type="signal peptide" evidence="1">
    <location>
        <begin position="1"/>
        <end position="27"/>
    </location>
</feature>
<dbReference type="KEGG" id="asip:AQUSIP_02510"/>